<dbReference type="AlphaFoldDB" id="A0AAQ2HG41"/>
<dbReference type="PANTHER" id="PTHR40032">
    <property type="entry name" value="EXPORTED PROTEIN-RELATED"/>
    <property type="match status" value="1"/>
</dbReference>
<evidence type="ECO:0000313" key="5">
    <source>
        <dbReference type="Proteomes" id="UP000297403"/>
    </source>
</evidence>
<dbReference type="EMBL" id="SOFY01000027">
    <property type="protein sequence ID" value="TFC49568.1"/>
    <property type="molecule type" value="Genomic_DNA"/>
</dbReference>
<keyword evidence="2" id="KW-0732">Signal</keyword>
<dbReference type="RefSeq" id="WP_134366956.1">
    <property type="nucleotide sequence ID" value="NZ_SOFY01000027.1"/>
</dbReference>
<reference evidence="4 5" key="1">
    <citation type="submission" date="2019-03" db="EMBL/GenBank/DDBJ databases">
        <title>Genomics of glacier-inhabiting Cryobacterium strains.</title>
        <authorList>
            <person name="Liu Q."/>
            <person name="Xin Y.-H."/>
        </authorList>
    </citation>
    <scope>NUCLEOTIDE SEQUENCE [LARGE SCALE GENOMIC DNA]</scope>
    <source>
        <strain evidence="5">TMT1-22</strain>
    </source>
</reference>
<feature type="chain" id="PRO_5043046869" description="Putative amidase domain-containing protein" evidence="2">
    <location>
        <begin position="26"/>
        <end position="235"/>
    </location>
</feature>
<protein>
    <recommendedName>
        <fullName evidence="3">Putative amidase domain-containing protein</fullName>
    </recommendedName>
</protein>
<dbReference type="Pfam" id="PF12671">
    <property type="entry name" value="Amidase_6"/>
    <property type="match status" value="1"/>
</dbReference>
<evidence type="ECO:0000313" key="4">
    <source>
        <dbReference type="EMBL" id="TFC49568.1"/>
    </source>
</evidence>
<feature type="signal peptide" evidence="2">
    <location>
        <begin position="1"/>
        <end position="25"/>
    </location>
</feature>
<evidence type="ECO:0000259" key="3">
    <source>
        <dbReference type="Pfam" id="PF12671"/>
    </source>
</evidence>
<evidence type="ECO:0000256" key="2">
    <source>
        <dbReference type="SAM" id="SignalP"/>
    </source>
</evidence>
<dbReference type="PANTHER" id="PTHR40032:SF1">
    <property type="entry name" value="EXPORTED PROTEIN"/>
    <property type="match status" value="1"/>
</dbReference>
<gene>
    <name evidence="4" type="ORF">E3O49_06165</name>
</gene>
<keyword evidence="5" id="KW-1185">Reference proteome</keyword>
<accession>A0AAQ2HG41</accession>
<organism evidence="4 5">
    <name type="scientific">Cryobacterium shii</name>
    <dbReference type="NCBI Taxonomy" id="1259235"/>
    <lineage>
        <taxon>Bacteria</taxon>
        <taxon>Bacillati</taxon>
        <taxon>Actinomycetota</taxon>
        <taxon>Actinomycetes</taxon>
        <taxon>Micrococcales</taxon>
        <taxon>Microbacteriaceae</taxon>
        <taxon>Cryobacterium</taxon>
    </lineage>
</organism>
<dbReference type="InterPro" id="IPR024301">
    <property type="entry name" value="Amidase_6"/>
</dbReference>
<name>A0AAQ2HG41_9MICO</name>
<feature type="domain" description="Putative amidase" evidence="3">
    <location>
        <begin position="81"/>
        <end position="221"/>
    </location>
</feature>
<dbReference type="Proteomes" id="UP000297403">
    <property type="component" value="Unassembled WGS sequence"/>
</dbReference>
<proteinExistence type="predicted"/>
<comment type="caution">
    <text evidence="4">The sequence shown here is derived from an EMBL/GenBank/DDBJ whole genome shotgun (WGS) entry which is preliminary data.</text>
</comment>
<sequence>MTRRFRIGVVVLVVVGLVAGTAALAAMGSADPSASSSTGDPGKAVAAPTEAAATSAPRAVPADGGDPVAVDVPATVSTGAQAQVAYMLAHWTNYNTADYGVISDNDCVNFTSQSLIERGWEMDDEWYSDGKGSSFTHSSPWISSTAFRNYLAESGRATALTDDQRDLVKIGDVAQFDWDNSGDRDHTGVVTRIEGSGEDIEIFYAGHTDDTDFRSVDYAITVKHPGATAYYWSIP</sequence>
<evidence type="ECO:0000256" key="1">
    <source>
        <dbReference type="SAM" id="MobiDB-lite"/>
    </source>
</evidence>
<feature type="compositionally biased region" description="Low complexity" evidence="1">
    <location>
        <begin position="44"/>
        <end position="62"/>
    </location>
</feature>
<feature type="region of interest" description="Disordered" evidence="1">
    <location>
        <begin position="29"/>
        <end position="66"/>
    </location>
</feature>